<keyword evidence="2" id="KW-1133">Transmembrane helix</keyword>
<feature type="transmembrane region" description="Helical" evidence="2">
    <location>
        <begin position="58"/>
        <end position="78"/>
    </location>
</feature>
<evidence type="ECO:0000313" key="4">
    <source>
        <dbReference type="EMBL" id="QBD81439.1"/>
    </source>
</evidence>
<dbReference type="Pfam" id="PF01841">
    <property type="entry name" value="Transglut_core"/>
    <property type="match status" value="1"/>
</dbReference>
<evidence type="ECO:0000259" key="3">
    <source>
        <dbReference type="SMART" id="SM00460"/>
    </source>
</evidence>
<feature type="transmembrane region" description="Helical" evidence="2">
    <location>
        <begin position="682"/>
        <end position="707"/>
    </location>
</feature>
<dbReference type="PANTHER" id="PTHR42736:SF1">
    <property type="entry name" value="PROTEIN-GLUTAMINE GAMMA-GLUTAMYLTRANSFERASE"/>
    <property type="match status" value="1"/>
</dbReference>
<keyword evidence="2" id="KW-0812">Transmembrane</keyword>
<feature type="domain" description="Transglutaminase-like" evidence="3">
    <location>
        <begin position="548"/>
        <end position="619"/>
    </location>
</feature>
<protein>
    <submittedName>
        <fullName evidence="4">DUF4129 domain-containing protein</fullName>
    </submittedName>
</protein>
<feature type="transmembrane region" description="Helical" evidence="2">
    <location>
        <begin position="111"/>
        <end position="132"/>
    </location>
</feature>
<dbReference type="InterPro" id="IPR025403">
    <property type="entry name" value="TgpA-like_C"/>
</dbReference>
<evidence type="ECO:0000256" key="1">
    <source>
        <dbReference type="SAM" id="MobiDB-lite"/>
    </source>
</evidence>
<feature type="transmembrane region" description="Helical" evidence="2">
    <location>
        <begin position="253"/>
        <end position="275"/>
    </location>
</feature>
<feature type="transmembrane region" description="Helical" evidence="2">
    <location>
        <begin position="212"/>
        <end position="232"/>
    </location>
</feature>
<dbReference type="EMBL" id="CP035758">
    <property type="protein sequence ID" value="QBD81439.1"/>
    <property type="molecule type" value="Genomic_DNA"/>
</dbReference>
<evidence type="ECO:0000256" key="2">
    <source>
        <dbReference type="SAM" id="Phobius"/>
    </source>
</evidence>
<dbReference type="SUPFAM" id="SSF54001">
    <property type="entry name" value="Cysteine proteinases"/>
    <property type="match status" value="1"/>
</dbReference>
<accession>A0A4P6K070</accession>
<keyword evidence="5" id="KW-1185">Reference proteome</keyword>
<feature type="compositionally biased region" description="Basic and acidic residues" evidence="1">
    <location>
        <begin position="7"/>
        <end position="18"/>
    </location>
</feature>
<gene>
    <name evidence="4" type="ORF">EPA93_37890</name>
</gene>
<feature type="region of interest" description="Disordered" evidence="1">
    <location>
        <begin position="1"/>
        <end position="38"/>
    </location>
</feature>
<keyword evidence="2" id="KW-0472">Membrane</keyword>
<dbReference type="SMART" id="SM00460">
    <property type="entry name" value="TGc"/>
    <property type="match status" value="1"/>
</dbReference>
<name>A0A4P6K070_KTERU</name>
<feature type="transmembrane region" description="Helical" evidence="2">
    <location>
        <begin position="84"/>
        <end position="104"/>
    </location>
</feature>
<dbReference type="AlphaFoldDB" id="A0A4P6K070"/>
<dbReference type="KEGG" id="kbs:EPA93_37890"/>
<dbReference type="Proteomes" id="UP000290365">
    <property type="component" value="Chromosome"/>
</dbReference>
<dbReference type="Pfam" id="PF13559">
    <property type="entry name" value="DUF4129"/>
    <property type="match status" value="1"/>
</dbReference>
<feature type="transmembrane region" description="Helical" evidence="2">
    <location>
        <begin position="188"/>
        <end position="206"/>
    </location>
</feature>
<dbReference type="InterPro" id="IPR002931">
    <property type="entry name" value="Transglutaminase-like"/>
</dbReference>
<proteinExistence type="predicted"/>
<dbReference type="InterPro" id="IPR052901">
    <property type="entry name" value="Bact_TGase-like"/>
</dbReference>
<dbReference type="Gene3D" id="3.10.620.30">
    <property type="match status" value="1"/>
</dbReference>
<feature type="transmembrane region" description="Helical" evidence="2">
    <location>
        <begin position="152"/>
        <end position="176"/>
    </location>
</feature>
<sequence length="807" mass="90432">MRSSVLDTHRSPKVEVKNPRSATVQPPHPPNPYSSYRPAKATTRWSWRRIKLAPAEGWLPLILLAVALYSVVFSIIAVNWVNHINLLFLSPAIGLLVGVLIAKLPRFSQAILHLAACLVGYWLSIWMTNSLAFHIPWQEVLIDLRETLTGGLAVGGTAASEIIFFFYLAFLTYFLGYFGSWLVYRAHLPWLVVLVYCSIMLVNLNYVSESYYYLTIILLGALLILVAHMHISTQIATWVRDGLYTDQAWRRNLLARGLRFACAATLIIMLISWFMPIQAQSNTGKVLWNYIDNAWTNIVNNRVSWQNPGAIFQPYQPSANFFSDQLTVTGTVNLPPGEVLRYTSTAGPTYLEGFTYDQFNGHTWTSSQDGTDTRQFNANEIQPSDNISSGTSLVTTKVTIIVAPQGPRHYIFSPPHPVSFDVPTTVYTNGITSAWTQQEALSNGESYRVVSQPPVSDQQTLSNIPLPSLSPQLWQSDANYTQISLYYVQVPHDLSPEVLKLTSQWTKGAGDTYSALKALESHLSDPNVFKYSVDNPPVPNNIDAVDWLLRKHVGYCTYYATAMTVMARQLGIPTRIVNGFSQGSPDPQGKEWVVNGSDAHSWVQAYFPNYGWVNFDPTPGYSLDVAKIQHASTPPVAKTPAPNPTVGATAPVKKPTAPVSHQQASAKAQAPVSDHPVLSAEILVGGSILFLLISLLVFLLALVSYWWRNLYAGYSAAAALFWRFCHLASWTGHAPRTWQTPYEYSAMLSQHFPHRAAPIHHLTELFVRERWGRPIHLPQNQREKMAQQLWPLLRSMFLQGILRKIKR</sequence>
<reference evidence="4 5" key="1">
    <citation type="submission" date="2019-01" db="EMBL/GenBank/DDBJ databases">
        <title>Ktedonosporobacter rubrisoli SCAWS-G2.</title>
        <authorList>
            <person name="Huang Y."/>
            <person name="Yan B."/>
        </authorList>
    </citation>
    <scope>NUCLEOTIDE SEQUENCE [LARGE SCALE GENOMIC DNA]</scope>
    <source>
        <strain evidence="4 5">SCAWS-G2</strain>
    </source>
</reference>
<organism evidence="4 5">
    <name type="scientific">Ktedonosporobacter rubrisoli</name>
    <dbReference type="NCBI Taxonomy" id="2509675"/>
    <lineage>
        <taxon>Bacteria</taxon>
        <taxon>Bacillati</taxon>
        <taxon>Chloroflexota</taxon>
        <taxon>Ktedonobacteria</taxon>
        <taxon>Ktedonobacterales</taxon>
        <taxon>Ktedonosporobacteraceae</taxon>
        <taxon>Ktedonosporobacter</taxon>
    </lineage>
</organism>
<dbReference type="PANTHER" id="PTHR42736">
    <property type="entry name" value="PROTEIN-GLUTAMINE GAMMA-GLUTAMYLTRANSFERASE"/>
    <property type="match status" value="1"/>
</dbReference>
<dbReference type="RefSeq" id="WP_129892500.1">
    <property type="nucleotide sequence ID" value="NZ_CP035758.1"/>
</dbReference>
<dbReference type="OrthoDB" id="9804872at2"/>
<evidence type="ECO:0000313" key="5">
    <source>
        <dbReference type="Proteomes" id="UP000290365"/>
    </source>
</evidence>
<dbReference type="InterPro" id="IPR038765">
    <property type="entry name" value="Papain-like_cys_pep_sf"/>
</dbReference>